<sequence length="380" mass="43055">MNRIAIVHEWFTTMAGSEKVVEQICHLYPEADVFAVFADPDMVSRTRFLQGRRLRTTFIQDLPKARTAFRSYLPLMPLAVEQLDLSGYDLVISSAHAVAKGVLTGPDQLHISYVHSPIRYAWDLQHQYLRESGLDRGLKGWIAKWMLHKIRLWDYRTAAGVDHFVANSRFIGRRIHKVYGRSADVIYPPVDVDAFELCADKDDYYLTASRLVPYKRMDLIVQAFAQMPDKRLVVIGDGPEMPKLKAAAAPNIELLGYQEFSVLKHHLQCARAFVFAAEEDFGITPVEAQACGTPVIAFGRGGALETVVMSPDPAQATGVFFPEQTVESLVEAVRVFESHPEGFRPEVCRRHAERFSVDQFRQSFSAYVTARVTEFRESLR</sequence>
<dbReference type="EMBL" id="JABSNM010000011">
    <property type="protein sequence ID" value="NRT56867.1"/>
    <property type="molecule type" value="Genomic_DNA"/>
</dbReference>
<keyword evidence="4" id="KW-1185">Reference proteome</keyword>
<feature type="domain" description="Glycosyl transferase family 1" evidence="1">
    <location>
        <begin position="199"/>
        <end position="340"/>
    </location>
</feature>
<evidence type="ECO:0000259" key="1">
    <source>
        <dbReference type="Pfam" id="PF00534"/>
    </source>
</evidence>
<dbReference type="PANTHER" id="PTHR45947">
    <property type="entry name" value="SULFOQUINOVOSYL TRANSFERASE SQD2"/>
    <property type="match status" value="1"/>
</dbReference>
<feature type="domain" description="Glycosyltransferase subfamily 4-like N-terminal" evidence="2">
    <location>
        <begin position="16"/>
        <end position="193"/>
    </location>
</feature>
<organism evidence="3 4">
    <name type="scientific">Sphaerotilus uruguayifluvii</name>
    <dbReference type="NCBI Taxonomy" id="2735897"/>
    <lineage>
        <taxon>Bacteria</taxon>
        <taxon>Pseudomonadati</taxon>
        <taxon>Pseudomonadota</taxon>
        <taxon>Betaproteobacteria</taxon>
        <taxon>Burkholderiales</taxon>
        <taxon>Sphaerotilaceae</taxon>
        <taxon>Sphaerotilus</taxon>
    </lineage>
</organism>
<evidence type="ECO:0000313" key="3">
    <source>
        <dbReference type="EMBL" id="NRT56867.1"/>
    </source>
</evidence>
<dbReference type="Gene3D" id="3.40.50.2000">
    <property type="entry name" value="Glycogen Phosphorylase B"/>
    <property type="match status" value="2"/>
</dbReference>
<dbReference type="Pfam" id="PF00534">
    <property type="entry name" value="Glycos_transf_1"/>
    <property type="match status" value="1"/>
</dbReference>
<accession>A0ABX2G3J9</accession>
<dbReference type="InterPro" id="IPR028098">
    <property type="entry name" value="Glyco_trans_4-like_N"/>
</dbReference>
<reference evidence="3 4" key="1">
    <citation type="submission" date="2020-05" db="EMBL/GenBank/DDBJ databases">
        <title>Genomic Encyclopedia of Type Strains, Phase IV (KMG-V): Genome sequencing to study the core and pangenomes of soil and plant-associated prokaryotes.</title>
        <authorList>
            <person name="Whitman W."/>
        </authorList>
    </citation>
    <scope>NUCLEOTIDE SEQUENCE [LARGE SCALE GENOMIC DNA]</scope>
    <source>
        <strain evidence="3 4">C29</strain>
    </source>
</reference>
<evidence type="ECO:0000259" key="2">
    <source>
        <dbReference type="Pfam" id="PF13439"/>
    </source>
</evidence>
<dbReference type="PANTHER" id="PTHR45947:SF3">
    <property type="entry name" value="SULFOQUINOVOSYL TRANSFERASE SQD2"/>
    <property type="match status" value="1"/>
</dbReference>
<gene>
    <name evidence="3" type="ORF">HNQ01_002616</name>
</gene>
<comment type="caution">
    <text evidence="3">The sequence shown here is derived from an EMBL/GenBank/DDBJ whole genome shotgun (WGS) entry which is preliminary data.</text>
</comment>
<dbReference type="InterPro" id="IPR001296">
    <property type="entry name" value="Glyco_trans_1"/>
</dbReference>
<dbReference type="Proteomes" id="UP001516061">
    <property type="component" value="Unassembled WGS sequence"/>
</dbReference>
<evidence type="ECO:0000313" key="4">
    <source>
        <dbReference type="Proteomes" id="UP001516061"/>
    </source>
</evidence>
<protein>
    <submittedName>
        <fullName evidence="3">Glycosyltransferase involved in cell wall biosynthesis</fullName>
    </submittedName>
</protein>
<dbReference type="Pfam" id="PF13439">
    <property type="entry name" value="Glyco_transf_4"/>
    <property type="match status" value="1"/>
</dbReference>
<dbReference type="SUPFAM" id="SSF53756">
    <property type="entry name" value="UDP-Glycosyltransferase/glycogen phosphorylase"/>
    <property type="match status" value="1"/>
</dbReference>
<dbReference type="CDD" id="cd03804">
    <property type="entry name" value="GT4_WbaZ-like"/>
    <property type="match status" value="1"/>
</dbReference>
<dbReference type="InterPro" id="IPR050194">
    <property type="entry name" value="Glycosyltransferase_grp1"/>
</dbReference>
<name>A0ABX2G3J9_9BURK</name>
<proteinExistence type="predicted"/>